<keyword evidence="9" id="KW-0576">Peroxisome</keyword>
<evidence type="ECO:0000256" key="11">
    <source>
        <dbReference type="ARBA" id="ARBA00037124"/>
    </source>
</evidence>
<evidence type="ECO:0000256" key="12">
    <source>
        <dbReference type="ARBA" id="ARBA00038622"/>
    </source>
</evidence>
<dbReference type="SUPFAM" id="SSF51735">
    <property type="entry name" value="NAD(P)-binding Rossmann-fold domains"/>
    <property type="match status" value="1"/>
</dbReference>
<dbReference type="GO" id="GO:0033306">
    <property type="term" value="P:phytol metabolic process"/>
    <property type="evidence" value="ECO:0007669"/>
    <property type="project" value="TreeGrafter"/>
</dbReference>
<comment type="catalytic activity">
    <reaction evidence="20">
        <text>(2E)-octenoyl-CoA + NADPH + H(+) = octanoyl-CoA + NADP(+)</text>
        <dbReference type="Rhea" id="RHEA:44952"/>
        <dbReference type="ChEBI" id="CHEBI:15378"/>
        <dbReference type="ChEBI" id="CHEBI:57386"/>
        <dbReference type="ChEBI" id="CHEBI:57783"/>
        <dbReference type="ChEBI" id="CHEBI:58349"/>
        <dbReference type="ChEBI" id="CHEBI:62242"/>
    </reaction>
    <physiologicalReaction direction="left-to-right" evidence="20">
        <dbReference type="Rhea" id="RHEA:44953"/>
    </physiologicalReaction>
</comment>
<accession>A0A6J3RLY5</accession>
<dbReference type="GO" id="GO:0006633">
    <property type="term" value="P:fatty acid biosynthetic process"/>
    <property type="evidence" value="ECO:0007669"/>
    <property type="project" value="UniProtKB-KW"/>
</dbReference>
<reference evidence="22" key="1">
    <citation type="submission" date="2025-08" db="UniProtKB">
        <authorList>
            <consortium name="RefSeq"/>
        </authorList>
    </citation>
    <scope>IDENTIFICATION</scope>
    <source>
        <tissue evidence="22">Spleen</tissue>
    </source>
</reference>
<comment type="subcellular location">
    <subcellularLocation>
        <location evidence="1">Peroxisome</location>
    </subcellularLocation>
</comment>
<dbReference type="GO" id="GO:0019166">
    <property type="term" value="F:trans-2-enoyl-CoA reductase (NADPH) activity"/>
    <property type="evidence" value="ECO:0007669"/>
    <property type="project" value="UniProtKB-EC"/>
</dbReference>
<dbReference type="InterPro" id="IPR052388">
    <property type="entry name" value="Peroxisomal_t2-enoyl-CoA_red"/>
</dbReference>
<comment type="catalytic activity">
    <reaction evidence="18">
        <text>a (2E)-enoyl-CoA + NADPH + H(+) = a 2,3-saturated acyl-CoA + NADP(+)</text>
        <dbReference type="Rhea" id="RHEA:33763"/>
        <dbReference type="ChEBI" id="CHEBI:15378"/>
        <dbReference type="ChEBI" id="CHEBI:57783"/>
        <dbReference type="ChEBI" id="CHEBI:58349"/>
        <dbReference type="ChEBI" id="CHEBI:58856"/>
        <dbReference type="ChEBI" id="CHEBI:65111"/>
        <dbReference type="EC" id="1.3.1.38"/>
    </reaction>
    <physiologicalReaction direction="left-to-right" evidence="18">
        <dbReference type="Rhea" id="RHEA:33764"/>
    </physiologicalReaction>
</comment>
<dbReference type="Gene3D" id="3.40.50.720">
    <property type="entry name" value="NAD(P)-binding Rossmann-like Domain"/>
    <property type="match status" value="1"/>
</dbReference>
<dbReference type="AlphaFoldDB" id="A0A6J3RLY5"/>
<evidence type="ECO:0000256" key="9">
    <source>
        <dbReference type="ARBA" id="ARBA00023140"/>
    </source>
</evidence>
<evidence type="ECO:0000313" key="22">
    <source>
        <dbReference type="RefSeq" id="XP_033715690.1"/>
    </source>
</evidence>
<comment type="function">
    <text evidence="11">Participates in chain elongation of fatty acids. Catalyzes the reduction of trans-2-enoyl-CoAs of varying chain lengths from 6:1 to 16:1, having maximum activity with 10:1 CoA. Has no 2,4-dienoyl-CoA reductase activity.</text>
</comment>
<evidence type="ECO:0000256" key="1">
    <source>
        <dbReference type="ARBA" id="ARBA00004275"/>
    </source>
</evidence>
<evidence type="ECO:0000256" key="18">
    <source>
        <dbReference type="ARBA" id="ARBA00049251"/>
    </source>
</evidence>
<evidence type="ECO:0000256" key="2">
    <source>
        <dbReference type="ARBA" id="ARBA00005194"/>
    </source>
</evidence>
<keyword evidence="21" id="KW-1185">Reference proteome</keyword>
<keyword evidence="5" id="KW-0276">Fatty acid metabolism</keyword>
<evidence type="ECO:0000256" key="10">
    <source>
        <dbReference type="ARBA" id="ARBA00023160"/>
    </source>
</evidence>
<evidence type="ECO:0000256" key="13">
    <source>
        <dbReference type="ARBA" id="ARBA00038849"/>
    </source>
</evidence>
<keyword evidence="3" id="KW-0444">Lipid biosynthesis</keyword>
<keyword evidence="7" id="KW-0560">Oxidoreductase</keyword>
<evidence type="ECO:0000256" key="17">
    <source>
        <dbReference type="ARBA" id="ARBA00049108"/>
    </source>
</evidence>
<proteinExistence type="predicted"/>
<comment type="pathway">
    <text evidence="2">Lipid metabolism; fatty acid biosynthesis.</text>
</comment>
<dbReference type="InterPro" id="IPR036291">
    <property type="entry name" value="NAD(P)-bd_dom_sf"/>
</dbReference>
<dbReference type="InterPro" id="IPR002347">
    <property type="entry name" value="SDR_fam"/>
</dbReference>
<keyword evidence="6" id="KW-0521">NADP</keyword>
<evidence type="ECO:0000256" key="14">
    <source>
        <dbReference type="ARBA" id="ARBA00041063"/>
    </source>
</evidence>
<evidence type="ECO:0000256" key="8">
    <source>
        <dbReference type="ARBA" id="ARBA00023098"/>
    </source>
</evidence>
<evidence type="ECO:0000313" key="21">
    <source>
        <dbReference type="Proteomes" id="UP000245320"/>
    </source>
</evidence>
<dbReference type="RefSeq" id="XP_033715690.1">
    <property type="nucleotide sequence ID" value="XM_033859799.1"/>
</dbReference>
<evidence type="ECO:0000256" key="20">
    <source>
        <dbReference type="ARBA" id="ARBA00049559"/>
    </source>
</evidence>
<sequence length="188" mass="20195">MQHQVAIVTGGGTGIGKAIATELLHLGFNVVIASRESDRLKSAADELKPCLPPTSQAQVTPIKCNICNDKEPWQQPGGILSLWIYPLGICHVNGIMQHVTFCVWPSSPTGLQWDTEVPLADSSCALSFCALDLMEPRSGSSLCSPFCPFCMAHTTVLGPEHQQLPLLSVVGICCFSLPASIPFFCRSI</sequence>
<evidence type="ECO:0000256" key="16">
    <source>
        <dbReference type="ARBA" id="ARBA00048686"/>
    </source>
</evidence>
<dbReference type="PANTHER" id="PTHR24317">
    <property type="entry name" value="PEROXISOMAL TRANS-2-ENOYL-COA REDUCTASE"/>
    <property type="match status" value="1"/>
</dbReference>
<keyword evidence="10" id="KW-0275">Fatty acid biosynthesis</keyword>
<dbReference type="PANTHER" id="PTHR24317:SF7">
    <property type="entry name" value="PEROXISOMAL TRANS-2-ENOYL-COA REDUCTASE"/>
    <property type="match status" value="1"/>
</dbReference>
<protein>
    <recommendedName>
        <fullName evidence="14">Peroxisomal trans-2-enoyl-CoA reductase</fullName>
        <ecNumber evidence="13">1.3.1.38</ecNumber>
    </recommendedName>
</protein>
<dbReference type="GO" id="GO:0005777">
    <property type="term" value="C:peroxisome"/>
    <property type="evidence" value="ECO:0007669"/>
    <property type="project" value="UniProtKB-SubCell"/>
</dbReference>
<keyword evidence="8" id="KW-0443">Lipid metabolism</keyword>
<keyword evidence="4" id="KW-0597">Phosphoprotein</keyword>
<evidence type="ECO:0000256" key="19">
    <source>
        <dbReference type="ARBA" id="ARBA00049386"/>
    </source>
</evidence>
<dbReference type="EC" id="1.3.1.38" evidence="13"/>
<evidence type="ECO:0000256" key="15">
    <source>
        <dbReference type="ARBA" id="ARBA00047570"/>
    </source>
</evidence>
<gene>
    <name evidence="22" type="primary">LOC101338377</name>
</gene>
<evidence type="ECO:0000256" key="6">
    <source>
        <dbReference type="ARBA" id="ARBA00022857"/>
    </source>
</evidence>
<dbReference type="Proteomes" id="UP000245320">
    <property type="component" value="Chromosome 7"/>
</dbReference>
<comment type="catalytic activity">
    <reaction evidence="17">
        <text>(2E)-hexenoyl-CoA + NADPH + H(+) = hexanoyl-CoA + NADP(+)</text>
        <dbReference type="Rhea" id="RHEA:44956"/>
        <dbReference type="ChEBI" id="CHEBI:15378"/>
        <dbReference type="ChEBI" id="CHEBI:57783"/>
        <dbReference type="ChEBI" id="CHEBI:58349"/>
        <dbReference type="ChEBI" id="CHEBI:62077"/>
        <dbReference type="ChEBI" id="CHEBI:62620"/>
    </reaction>
    <physiologicalReaction direction="left-to-right" evidence="17">
        <dbReference type="Rhea" id="RHEA:44957"/>
    </physiologicalReaction>
</comment>
<comment type="catalytic activity">
    <reaction evidence="16">
        <text>(2E)-tetradecenoyl-CoA + NADPH + H(+) = tetradecanoyl-CoA + NADP(+)</text>
        <dbReference type="Rhea" id="RHEA:44968"/>
        <dbReference type="ChEBI" id="CHEBI:15378"/>
        <dbReference type="ChEBI" id="CHEBI:57385"/>
        <dbReference type="ChEBI" id="CHEBI:57783"/>
        <dbReference type="ChEBI" id="CHEBI:58349"/>
        <dbReference type="ChEBI" id="CHEBI:61405"/>
    </reaction>
    <physiologicalReaction direction="left-to-right" evidence="16">
        <dbReference type="Rhea" id="RHEA:44969"/>
    </physiologicalReaction>
</comment>
<comment type="catalytic activity">
    <reaction evidence="19">
        <text>(2E)-decenoyl-CoA + NADPH + H(+) = decanoyl-CoA + NADP(+)</text>
        <dbReference type="Rhea" id="RHEA:44960"/>
        <dbReference type="ChEBI" id="CHEBI:15378"/>
        <dbReference type="ChEBI" id="CHEBI:57783"/>
        <dbReference type="ChEBI" id="CHEBI:58349"/>
        <dbReference type="ChEBI" id="CHEBI:61406"/>
        <dbReference type="ChEBI" id="CHEBI:61430"/>
    </reaction>
    <physiologicalReaction direction="left-to-right" evidence="19">
        <dbReference type="Rhea" id="RHEA:44961"/>
    </physiologicalReaction>
</comment>
<comment type="catalytic activity">
    <reaction evidence="15">
        <text>(2E)-dodecenoyl-CoA + NADPH + H(+) = dodecanoyl-CoA + NADP(+)</text>
        <dbReference type="Rhea" id="RHEA:44964"/>
        <dbReference type="ChEBI" id="CHEBI:15378"/>
        <dbReference type="ChEBI" id="CHEBI:57330"/>
        <dbReference type="ChEBI" id="CHEBI:57375"/>
        <dbReference type="ChEBI" id="CHEBI:57783"/>
        <dbReference type="ChEBI" id="CHEBI:58349"/>
    </reaction>
    <physiologicalReaction direction="left-to-right" evidence="15">
        <dbReference type="Rhea" id="RHEA:44965"/>
    </physiologicalReaction>
</comment>
<comment type="subunit">
    <text evidence="12">Interacts with PEX5, probably required to target it into peroxisomes.</text>
</comment>
<dbReference type="CTD" id="55686"/>
<evidence type="ECO:0000256" key="5">
    <source>
        <dbReference type="ARBA" id="ARBA00022832"/>
    </source>
</evidence>
<evidence type="ECO:0000256" key="3">
    <source>
        <dbReference type="ARBA" id="ARBA00022516"/>
    </source>
</evidence>
<evidence type="ECO:0000256" key="4">
    <source>
        <dbReference type="ARBA" id="ARBA00022553"/>
    </source>
</evidence>
<dbReference type="Pfam" id="PF00106">
    <property type="entry name" value="adh_short"/>
    <property type="match status" value="1"/>
</dbReference>
<name>A0A6J3RLY5_TURTR</name>
<evidence type="ECO:0000256" key="7">
    <source>
        <dbReference type="ARBA" id="ARBA00023002"/>
    </source>
</evidence>
<organism evidence="21 22">
    <name type="scientific">Tursiops truncatus</name>
    <name type="common">Atlantic bottle-nosed dolphin</name>
    <name type="synonym">Delphinus truncatus</name>
    <dbReference type="NCBI Taxonomy" id="9739"/>
    <lineage>
        <taxon>Eukaryota</taxon>
        <taxon>Metazoa</taxon>
        <taxon>Chordata</taxon>
        <taxon>Craniata</taxon>
        <taxon>Vertebrata</taxon>
        <taxon>Euteleostomi</taxon>
        <taxon>Mammalia</taxon>
        <taxon>Eutheria</taxon>
        <taxon>Laurasiatheria</taxon>
        <taxon>Artiodactyla</taxon>
        <taxon>Whippomorpha</taxon>
        <taxon>Cetacea</taxon>
        <taxon>Odontoceti</taxon>
        <taxon>Delphinidae</taxon>
        <taxon>Tursiops</taxon>
    </lineage>
</organism>